<dbReference type="InterPro" id="IPR015424">
    <property type="entry name" value="PyrdxlP-dep_Trfase"/>
</dbReference>
<proteinExistence type="inferred from homology"/>
<dbReference type="EMBL" id="PYYB01000001">
    <property type="protein sequence ID" value="PTL58362.1"/>
    <property type="molecule type" value="Genomic_DNA"/>
</dbReference>
<dbReference type="Proteomes" id="UP000240739">
    <property type="component" value="Unassembled WGS sequence"/>
</dbReference>
<dbReference type="InterPro" id="IPR015422">
    <property type="entry name" value="PyrdxlP-dep_Trfase_small"/>
</dbReference>
<protein>
    <submittedName>
        <fullName evidence="7">Cysteine desulfurase</fullName>
    </submittedName>
</protein>
<reference evidence="7 8" key="1">
    <citation type="submission" date="2018-03" db="EMBL/GenBank/DDBJ databases">
        <title>Aquarubrobacter algicola gen. nov., sp. nov., a novel actinobacterium isolated from shallow eutrophic lake during the end of cyanobacterial harmful algal blooms.</title>
        <authorList>
            <person name="Chun S.J."/>
        </authorList>
    </citation>
    <scope>NUCLEOTIDE SEQUENCE [LARGE SCALE GENOMIC DNA]</scope>
    <source>
        <strain evidence="7 8">Seoho-28</strain>
    </source>
</reference>
<keyword evidence="3" id="KW-0663">Pyridoxal phosphate</keyword>
<dbReference type="PANTHER" id="PTHR43586:SF8">
    <property type="entry name" value="CYSTEINE DESULFURASE 1, CHLOROPLASTIC"/>
    <property type="match status" value="1"/>
</dbReference>
<dbReference type="PROSITE" id="PS00595">
    <property type="entry name" value="AA_TRANSFER_CLASS_5"/>
    <property type="match status" value="1"/>
</dbReference>
<dbReference type="AlphaFoldDB" id="A0A2T4UGJ3"/>
<comment type="catalytic activity">
    <reaction evidence="4">
        <text>(sulfur carrier)-H + L-cysteine = (sulfur carrier)-SH + L-alanine</text>
        <dbReference type="Rhea" id="RHEA:43892"/>
        <dbReference type="Rhea" id="RHEA-COMP:14737"/>
        <dbReference type="Rhea" id="RHEA-COMP:14739"/>
        <dbReference type="ChEBI" id="CHEBI:29917"/>
        <dbReference type="ChEBI" id="CHEBI:35235"/>
        <dbReference type="ChEBI" id="CHEBI:57972"/>
        <dbReference type="ChEBI" id="CHEBI:64428"/>
        <dbReference type="EC" id="2.8.1.7"/>
    </reaction>
</comment>
<gene>
    <name evidence="7" type="ORF">C7Y72_01215</name>
</gene>
<evidence type="ECO:0000313" key="7">
    <source>
        <dbReference type="EMBL" id="PTL58362.1"/>
    </source>
</evidence>
<evidence type="ECO:0000313" key="8">
    <source>
        <dbReference type="Proteomes" id="UP000240739"/>
    </source>
</evidence>
<comment type="similarity">
    <text evidence="2">Belongs to the class-V pyridoxal-phosphate-dependent aminotransferase family. Csd subfamily.</text>
</comment>
<dbReference type="PANTHER" id="PTHR43586">
    <property type="entry name" value="CYSTEINE DESULFURASE"/>
    <property type="match status" value="1"/>
</dbReference>
<feature type="domain" description="Aminotransferase class V" evidence="6">
    <location>
        <begin position="34"/>
        <end position="399"/>
    </location>
</feature>
<organism evidence="7 8">
    <name type="scientific">Paraconexibacter algicola</name>
    <dbReference type="NCBI Taxonomy" id="2133960"/>
    <lineage>
        <taxon>Bacteria</taxon>
        <taxon>Bacillati</taxon>
        <taxon>Actinomycetota</taxon>
        <taxon>Thermoleophilia</taxon>
        <taxon>Solirubrobacterales</taxon>
        <taxon>Paraconexibacteraceae</taxon>
        <taxon>Paraconexibacter</taxon>
    </lineage>
</organism>
<accession>A0A2T4UGJ3</accession>
<dbReference type="RefSeq" id="WP_107566800.1">
    <property type="nucleotide sequence ID" value="NZ_PYYB01000001.1"/>
</dbReference>
<evidence type="ECO:0000256" key="3">
    <source>
        <dbReference type="ARBA" id="ARBA00022898"/>
    </source>
</evidence>
<evidence type="ECO:0000256" key="4">
    <source>
        <dbReference type="ARBA" id="ARBA00050776"/>
    </source>
</evidence>
<dbReference type="Pfam" id="PF00266">
    <property type="entry name" value="Aminotran_5"/>
    <property type="match status" value="1"/>
</dbReference>
<dbReference type="InterPro" id="IPR000192">
    <property type="entry name" value="Aminotrans_V_dom"/>
</dbReference>
<dbReference type="GO" id="GO:0031071">
    <property type="term" value="F:cysteine desulfurase activity"/>
    <property type="evidence" value="ECO:0007669"/>
    <property type="project" value="UniProtKB-EC"/>
</dbReference>
<dbReference type="SUPFAM" id="SSF53383">
    <property type="entry name" value="PLP-dependent transferases"/>
    <property type="match status" value="1"/>
</dbReference>
<dbReference type="InterPro" id="IPR015421">
    <property type="entry name" value="PyrdxlP-dep_Trfase_major"/>
</dbReference>
<dbReference type="Gene3D" id="3.90.1150.10">
    <property type="entry name" value="Aspartate Aminotransferase, domain 1"/>
    <property type="match status" value="1"/>
</dbReference>
<evidence type="ECO:0000259" key="6">
    <source>
        <dbReference type="Pfam" id="PF00266"/>
    </source>
</evidence>
<keyword evidence="8" id="KW-1185">Reference proteome</keyword>
<comment type="caution">
    <text evidence="7">The sequence shown here is derived from an EMBL/GenBank/DDBJ whole genome shotgun (WGS) entry which is preliminary data.</text>
</comment>
<sequence>MTPVVPVVPSRPLLPVVGADLPLPVLGGGTRRHVHLDLAATAPALRAVADAVTAALPWSGSVHRGAGLPSQVATARYEEARREIGTFVGAREDDVVVVVRNTTDALNLLASAVAARGGEVVVVDVEHHANLLPWRTGAHRLVPAATTVQETIARIAAELALRPAALLAVTGASNVTGEVLPLERLTALAHAHGARIAVDAAQLAPHRRISLAASGVDYVAFSGHKLYAPFGAGALVGRRDWLDAAPPHLAGGGAVVEVRSDGTDWAAAPQRHEGGTPNLVGAVALAAACRTLAALPEGALEAHERALHARLLTGLEALPGVAVHRLFDDADDAIGVVAFTVDGLAPGLVSAVLAAEHAISVRDGRFCAHIALERVLRRPEGAVRASLGACSSLADVEALLAAVERLVTEGPAGEYVRCDDGTWAPARDDRTLPEPLVAGATAGGSPCTAAAVDAAGVLTV</sequence>
<evidence type="ECO:0000256" key="1">
    <source>
        <dbReference type="ARBA" id="ARBA00001933"/>
    </source>
</evidence>
<dbReference type="InterPro" id="IPR020578">
    <property type="entry name" value="Aminotrans_V_PyrdxlP_BS"/>
</dbReference>
<evidence type="ECO:0000256" key="2">
    <source>
        <dbReference type="ARBA" id="ARBA00010447"/>
    </source>
</evidence>
<name>A0A2T4UGJ3_9ACTN</name>
<dbReference type="Gene3D" id="3.40.640.10">
    <property type="entry name" value="Type I PLP-dependent aspartate aminotransferase-like (Major domain)"/>
    <property type="match status" value="1"/>
</dbReference>
<evidence type="ECO:0000256" key="5">
    <source>
        <dbReference type="RuleBase" id="RU004504"/>
    </source>
</evidence>
<dbReference type="OrthoDB" id="9804366at2"/>
<comment type="cofactor">
    <cofactor evidence="1 5">
        <name>pyridoxal 5'-phosphate</name>
        <dbReference type="ChEBI" id="CHEBI:597326"/>
    </cofactor>
</comment>